<protein>
    <recommendedName>
        <fullName evidence="3">DNA-binding protein</fullName>
    </recommendedName>
</protein>
<dbReference type="HOGENOM" id="CLU_089912_0_0_6"/>
<reference evidence="1 2" key="1">
    <citation type="journal article" date="2008" name="J. Biotechnol.">
        <title>The genome of Xanthomonas campestris pv. campestris B100 and its use for the reconstruction of metabolic pathways involved in xanthan biosynthesis.</title>
        <authorList>
            <person name="Vorholter F.J."/>
            <person name="Schneiker S."/>
            <person name="Goesmann A."/>
            <person name="Krause L."/>
            <person name="Bekel T."/>
            <person name="Kaiser O."/>
            <person name="Linke B."/>
            <person name="Patschkowski T."/>
            <person name="Ruckert C."/>
            <person name="Schmid J."/>
            <person name="Sidhu V.K."/>
            <person name="Sieber V."/>
            <person name="Tauch A."/>
            <person name="Watt S.A."/>
            <person name="Weisshaar B."/>
            <person name="Becker A."/>
            <person name="Niehaus K."/>
            <person name="Puhler A."/>
        </authorList>
    </citation>
    <scope>NUCLEOTIDE SEQUENCE [LARGE SCALE GENOMIC DNA]</scope>
    <source>
        <strain evidence="1 2">B100</strain>
    </source>
</reference>
<dbReference type="Proteomes" id="UP000001188">
    <property type="component" value="Chromosome"/>
</dbReference>
<evidence type="ECO:0000313" key="2">
    <source>
        <dbReference type="Proteomes" id="UP000001188"/>
    </source>
</evidence>
<evidence type="ECO:0000313" key="1">
    <source>
        <dbReference type="EMBL" id="CAP50381.1"/>
    </source>
</evidence>
<sequence length="181" mass="20061">MNEFEFTLKFALPENEMDQESVAARLYSEGCDDALIGIGKKGRIALDFTRAAPSCVEAVKSAVRDVHRIVPGVRFIEAQPDLVGVSDVAEIADCTRQNVRKIVLSDATFPTPIHGGSPELFHLVEVLDWMTQTQRIKPKSDLDIGQLHAVASTSRAFNIEMQARSIHDEVLLSEVREICEI</sequence>
<dbReference type="EMBL" id="AM920689">
    <property type="protein sequence ID" value="CAP50381.1"/>
    <property type="molecule type" value="Genomic_DNA"/>
</dbReference>
<dbReference type="AlphaFoldDB" id="B0RPJ6"/>
<proteinExistence type="predicted"/>
<gene>
    <name evidence="1" type="ORF">XCCB100_1033</name>
</gene>
<organism evidence="1 2">
    <name type="scientific">Xanthomonas campestris pv. campestris (strain B100)</name>
    <dbReference type="NCBI Taxonomy" id="509169"/>
    <lineage>
        <taxon>Bacteria</taxon>
        <taxon>Pseudomonadati</taxon>
        <taxon>Pseudomonadota</taxon>
        <taxon>Gammaproteobacteria</taxon>
        <taxon>Lysobacterales</taxon>
        <taxon>Lysobacteraceae</taxon>
        <taxon>Xanthomonas</taxon>
    </lineage>
</organism>
<name>B0RPJ6_XANCB</name>
<accession>B0RPJ6</accession>
<dbReference type="KEGG" id="xca:xcc-b100_1033"/>
<evidence type="ECO:0008006" key="3">
    <source>
        <dbReference type="Google" id="ProtNLM"/>
    </source>
</evidence>